<evidence type="ECO:0008006" key="3">
    <source>
        <dbReference type="Google" id="ProtNLM"/>
    </source>
</evidence>
<comment type="caution">
    <text evidence="1">The sequence shown here is derived from an EMBL/GenBank/DDBJ whole genome shotgun (WGS) entry which is preliminary data.</text>
</comment>
<sequence length="73" mass="7804">MYHSPLAFSTLLSPSLYSPFPLFAFLSSPSANFQLKSAAESSSSSNCDGGAPSSSSLWHFFVNGNPHNAEFPM</sequence>
<reference evidence="1 2" key="1">
    <citation type="journal article" date="2021" name="Commun. Biol.">
        <title>The genome of Shorea leprosula (Dipterocarpaceae) highlights the ecological relevance of drought in aseasonal tropical rainforests.</title>
        <authorList>
            <person name="Ng K.K.S."/>
            <person name="Kobayashi M.J."/>
            <person name="Fawcett J.A."/>
            <person name="Hatakeyama M."/>
            <person name="Paape T."/>
            <person name="Ng C.H."/>
            <person name="Ang C.C."/>
            <person name="Tnah L.H."/>
            <person name="Lee C.T."/>
            <person name="Nishiyama T."/>
            <person name="Sese J."/>
            <person name="O'Brien M.J."/>
            <person name="Copetti D."/>
            <person name="Mohd Noor M.I."/>
            <person name="Ong R.C."/>
            <person name="Putra M."/>
            <person name="Sireger I.Z."/>
            <person name="Indrioko S."/>
            <person name="Kosugi Y."/>
            <person name="Izuno A."/>
            <person name="Isagi Y."/>
            <person name="Lee S.L."/>
            <person name="Shimizu K.K."/>
        </authorList>
    </citation>
    <scope>NUCLEOTIDE SEQUENCE [LARGE SCALE GENOMIC DNA]</scope>
    <source>
        <strain evidence="1">214</strain>
    </source>
</reference>
<accession>A0AAV5J3R0</accession>
<name>A0AAV5J3R0_9ROSI</name>
<keyword evidence="2" id="KW-1185">Reference proteome</keyword>
<gene>
    <name evidence="1" type="ORF">SLEP1_g17613</name>
</gene>
<proteinExistence type="predicted"/>
<evidence type="ECO:0000313" key="2">
    <source>
        <dbReference type="Proteomes" id="UP001054252"/>
    </source>
</evidence>
<dbReference type="AlphaFoldDB" id="A0AAV5J3R0"/>
<evidence type="ECO:0000313" key="1">
    <source>
        <dbReference type="EMBL" id="GKV05625.1"/>
    </source>
</evidence>
<dbReference type="EMBL" id="BPVZ01000024">
    <property type="protein sequence ID" value="GKV05625.1"/>
    <property type="molecule type" value="Genomic_DNA"/>
</dbReference>
<dbReference type="Proteomes" id="UP001054252">
    <property type="component" value="Unassembled WGS sequence"/>
</dbReference>
<protein>
    <recommendedName>
        <fullName evidence="3">Secreted protein</fullName>
    </recommendedName>
</protein>
<organism evidence="1 2">
    <name type="scientific">Rubroshorea leprosula</name>
    <dbReference type="NCBI Taxonomy" id="152421"/>
    <lineage>
        <taxon>Eukaryota</taxon>
        <taxon>Viridiplantae</taxon>
        <taxon>Streptophyta</taxon>
        <taxon>Embryophyta</taxon>
        <taxon>Tracheophyta</taxon>
        <taxon>Spermatophyta</taxon>
        <taxon>Magnoliopsida</taxon>
        <taxon>eudicotyledons</taxon>
        <taxon>Gunneridae</taxon>
        <taxon>Pentapetalae</taxon>
        <taxon>rosids</taxon>
        <taxon>malvids</taxon>
        <taxon>Malvales</taxon>
        <taxon>Dipterocarpaceae</taxon>
        <taxon>Rubroshorea</taxon>
    </lineage>
</organism>